<dbReference type="Gene3D" id="3.90.420.10">
    <property type="entry name" value="Oxidoreductase, molybdopterin-binding domain"/>
    <property type="match status" value="1"/>
</dbReference>
<evidence type="ECO:0000313" key="3">
    <source>
        <dbReference type="Proteomes" id="UP000243937"/>
    </source>
</evidence>
<gene>
    <name evidence="2" type="ORF">CBP31_10900</name>
</gene>
<dbReference type="InterPro" id="IPR036374">
    <property type="entry name" value="OxRdtase_Mopterin-bd_sf"/>
</dbReference>
<feature type="chain" id="PRO_5013299146" evidence="1">
    <location>
        <begin position="19"/>
        <end position="166"/>
    </location>
</feature>
<dbReference type="OrthoDB" id="9798763at2"/>
<reference evidence="2 3" key="1">
    <citation type="journal article" date="2014" name="Int. J. Syst. Evol. Microbiol.">
        <title>Oceanisphaera profunda sp. nov., a marine bacterium isolated from deep-sea sediment, and emended description of the genus Oceanisphaera.</title>
        <authorList>
            <person name="Xu Z."/>
            <person name="Zhang X.Y."/>
            <person name="Su H.N."/>
            <person name="Yu Z.C."/>
            <person name="Liu C."/>
            <person name="Li H."/>
            <person name="Chen X.L."/>
            <person name="Song X.Y."/>
            <person name="Xie B.B."/>
            <person name="Qin Q.L."/>
            <person name="Zhou B.C."/>
            <person name="Shi M."/>
            <person name="Huang Y."/>
            <person name="Zhang Y.Z."/>
        </authorList>
    </citation>
    <scope>NUCLEOTIDE SEQUENCE [LARGE SCALE GENOMIC DNA]</scope>
    <source>
        <strain evidence="2 3">SM1222</strain>
    </source>
</reference>
<dbReference type="Proteomes" id="UP000243937">
    <property type="component" value="Chromosome"/>
</dbReference>
<dbReference type="KEGG" id="opf:CBP31_10900"/>
<proteinExistence type="predicted"/>
<evidence type="ECO:0000313" key="2">
    <source>
        <dbReference type="EMBL" id="ART83067.1"/>
    </source>
</evidence>
<dbReference type="RefSeq" id="WP_087037221.1">
    <property type="nucleotide sequence ID" value="NZ_CP021377.1"/>
</dbReference>
<keyword evidence="1" id="KW-0732">Signal</keyword>
<dbReference type="EMBL" id="CP021377">
    <property type="protein sequence ID" value="ART83067.1"/>
    <property type="molecule type" value="Genomic_DNA"/>
</dbReference>
<dbReference type="SUPFAM" id="SSF56524">
    <property type="entry name" value="Oxidoreductase molybdopterin-binding domain"/>
    <property type="match status" value="1"/>
</dbReference>
<protein>
    <submittedName>
        <fullName evidence="2">Molybdopterin-binding protein</fullName>
    </submittedName>
</protein>
<evidence type="ECO:0000256" key="1">
    <source>
        <dbReference type="SAM" id="SignalP"/>
    </source>
</evidence>
<keyword evidence="3" id="KW-1185">Reference proteome</keyword>
<sequence>MRLLAGILLLLLAQVTQAGTEPVILSVYGDIQLDENHYQRLDFTLSELQALTQAEVTTSHPWNTKAQHYRGVDLNALFQQLFAQKHITSLNLEALNGFSVMLDWSKINEFSPILAWQEDGQLMSRRNKGPLWLVLPFDQMSKVKQAEFMHYMAWQLKVIRVYSEPE</sequence>
<accession>A0A1Y0D789</accession>
<organism evidence="2 3">
    <name type="scientific">Oceanisphaera profunda</name>
    <dbReference type="NCBI Taxonomy" id="1416627"/>
    <lineage>
        <taxon>Bacteria</taxon>
        <taxon>Pseudomonadati</taxon>
        <taxon>Pseudomonadota</taxon>
        <taxon>Gammaproteobacteria</taxon>
        <taxon>Aeromonadales</taxon>
        <taxon>Aeromonadaceae</taxon>
        <taxon>Oceanisphaera</taxon>
    </lineage>
</organism>
<name>A0A1Y0D789_9GAMM</name>
<feature type="signal peptide" evidence="1">
    <location>
        <begin position="1"/>
        <end position="18"/>
    </location>
</feature>
<dbReference type="AlphaFoldDB" id="A0A1Y0D789"/>